<feature type="signal peptide" evidence="7">
    <location>
        <begin position="1"/>
        <end position="33"/>
    </location>
</feature>
<keyword evidence="6" id="KW-0812">Transmembrane</keyword>
<organism evidence="10 11">
    <name type="scientific">Leucobacter albus</name>
    <dbReference type="NCBI Taxonomy" id="272210"/>
    <lineage>
        <taxon>Bacteria</taxon>
        <taxon>Bacillati</taxon>
        <taxon>Actinomycetota</taxon>
        <taxon>Actinomycetes</taxon>
        <taxon>Micrococcales</taxon>
        <taxon>Microbacteriaceae</taxon>
        <taxon>Leucobacter</taxon>
    </lineage>
</organism>
<dbReference type="Pfam" id="PF00746">
    <property type="entry name" value="Gram_pos_anchor"/>
    <property type="match status" value="1"/>
</dbReference>
<evidence type="ECO:0000256" key="6">
    <source>
        <dbReference type="SAM" id="Phobius"/>
    </source>
</evidence>
<dbReference type="InterPro" id="IPR013783">
    <property type="entry name" value="Ig-like_fold"/>
</dbReference>
<keyword evidence="4" id="KW-0572">Peptidoglycan-anchor</keyword>
<evidence type="ECO:0000313" key="10">
    <source>
        <dbReference type="EMBL" id="MFD1201915.1"/>
    </source>
</evidence>
<dbReference type="InterPro" id="IPR019931">
    <property type="entry name" value="LPXTG_anchor"/>
</dbReference>
<evidence type="ECO:0000256" key="5">
    <source>
        <dbReference type="SAM" id="MobiDB-lite"/>
    </source>
</evidence>
<name>A0ABW3TMX5_9MICO</name>
<gene>
    <name evidence="10" type="ORF">ACFQ3U_08415</name>
</gene>
<dbReference type="InterPro" id="IPR048052">
    <property type="entry name" value="FM1-like"/>
</dbReference>
<feature type="region of interest" description="Disordered" evidence="5">
    <location>
        <begin position="116"/>
        <end position="136"/>
    </location>
</feature>
<keyword evidence="6" id="KW-0472">Membrane</keyword>
<dbReference type="InterPro" id="IPR032364">
    <property type="entry name" value="GramPos_pilinD1_N"/>
</dbReference>
<keyword evidence="6" id="KW-1133">Transmembrane helix</keyword>
<feature type="chain" id="PRO_5047030181" evidence="7">
    <location>
        <begin position="34"/>
        <end position="523"/>
    </location>
</feature>
<evidence type="ECO:0000259" key="8">
    <source>
        <dbReference type="Pfam" id="PF00746"/>
    </source>
</evidence>
<accession>A0ABW3TMX5</accession>
<dbReference type="Pfam" id="PF16555">
    <property type="entry name" value="GramPos_pilinD1"/>
    <property type="match status" value="1"/>
</dbReference>
<dbReference type="Gene3D" id="2.60.40.740">
    <property type="match status" value="1"/>
</dbReference>
<sequence length="523" mass="54955">MSTTNTRRGLLASAGALVTVVALALGGSVAAQASTVKMPDRSGLIITKHEQPDEAGTPATGLPQDTGLPVIPGVTFEAYQVPLNNDPMTDAGRAEIAGIDLAEAQGKVSGVAATRSGTTDAQGQIHWQSSAAPGQKDGEDLGAGLWLVRETAAPAGVIRAGDFLVAVPLTDPTNGEQWLNTIYVYPKNQTVEGEKTVDNESDFTVGSTVTWRISIDNPSPFNALTGAYEPAEMFRVVDVLRDEYLSTDATGQDFTVVSPAGMVWGQDYTVTVEPGQSAGTTALTLEYTASGLDRLAEAPTERAVMELKTLVVKGGVIENSAQFWTSESQGEPGEIPGTSMKYGDYALIKKSAGTPVGALPSLSGAEFMVFTTEQDALDAQNDVPGAKDKAVRPAVNVPGYDPVAGTWTTNADGRVDITGLRYSGFANGESFGPGDPRYVTYWLVETRALEGHQLLAQPFSFIIDEDSATQTTEEIVNQYDRNGFVLPLTGGAGTLVLTIAGLALLATVLVVARRRSLAHRAAA</sequence>
<protein>
    <submittedName>
        <fullName evidence="10">SpaH/EbpB family LPXTG-anchored major pilin</fullName>
    </submittedName>
</protein>
<evidence type="ECO:0000313" key="11">
    <source>
        <dbReference type="Proteomes" id="UP001597181"/>
    </source>
</evidence>
<evidence type="ECO:0000256" key="1">
    <source>
        <dbReference type="ARBA" id="ARBA00022512"/>
    </source>
</evidence>
<evidence type="ECO:0000256" key="3">
    <source>
        <dbReference type="ARBA" id="ARBA00022729"/>
    </source>
</evidence>
<reference evidence="11" key="1">
    <citation type="journal article" date="2019" name="Int. J. Syst. Evol. Microbiol.">
        <title>The Global Catalogue of Microorganisms (GCM) 10K type strain sequencing project: providing services to taxonomists for standard genome sequencing and annotation.</title>
        <authorList>
            <consortium name="The Broad Institute Genomics Platform"/>
            <consortium name="The Broad Institute Genome Sequencing Center for Infectious Disease"/>
            <person name="Wu L."/>
            <person name="Ma J."/>
        </authorList>
    </citation>
    <scope>NUCLEOTIDE SEQUENCE [LARGE SCALE GENOMIC DNA]</scope>
    <source>
        <strain evidence="11">CCUG 50213</strain>
    </source>
</reference>
<dbReference type="Proteomes" id="UP001597181">
    <property type="component" value="Unassembled WGS sequence"/>
</dbReference>
<keyword evidence="1" id="KW-0134">Cell wall</keyword>
<dbReference type="NCBIfam" id="TIGR01167">
    <property type="entry name" value="LPXTG_anchor"/>
    <property type="match status" value="1"/>
</dbReference>
<proteinExistence type="predicted"/>
<feature type="compositionally biased region" description="Polar residues" evidence="5">
    <location>
        <begin position="116"/>
        <end position="132"/>
    </location>
</feature>
<feature type="transmembrane region" description="Helical" evidence="6">
    <location>
        <begin position="484"/>
        <end position="512"/>
    </location>
</feature>
<dbReference type="InterPro" id="IPR006311">
    <property type="entry name" value="TAT_signal"/>
</dbReference>
<feature type="domain" description="Gram-positive cocci surface proteins LPxTG" evidence="8">
    <location>
        <begin position="484"/>
        <end position="515"/>
    </location>
</feature>
<evidence type="ECO:0000256" key="2">
    <source>
        <dbReference type="ARBA" id="ARBA00022525"/>
    </source>
</evidence>
<keyword evidence="3 7" id="KW-0732">Signal</keyword>
<keyword evidence="2" id="KW-0964">Secreted</keyword>
<dbReference type="NCBIfam" id="NF033902">
    <property type="entry name" value="iso_D2_wall_anc"/>
    <property type="match status" value="1"/>
</dbReference>
<dbReference type="RefSeq" id="WP_343961998.1">
    <property type="nucleotide sequence ID" value="NZ_BAAAKZ010000013.1"/>
</dbReference>
<evidence type="ECO:0000256" key="7">
    <source>
        <dbReference type="SAM" id="SignalP"/>
    </source>
</evidence>
<dbReference type="Gene3D" id="2.60.40.10">
    <property type="entry name" value="Immunoglobulins"/>
    <property type="match status" value="2"/>
</dbReference>
<evidence type="ECO:0000256" key="4">
    <source>
        <dbReference type="ARBA" id="ARBA00023088"/>
    </source>
</evidence>
<evidence type="ECO:0000259" key="9">
    <source>
        <dbReference type="Pfam" id="PF16555"/>
    </source>
</evidence>
<comment type="caution">
    <text evidence="10">The sequence shown here is derived from an EMBL/GenBank/DDBJ whole genome shotgun (WGS) entry which is preliminary data.</text>
</comment>
<dbReference type="PROSITE" id="PS51318">
    <property type="entry name" value="TAT"/>
    <property type="match status" value="1"/>
</dbReference>
<dbReference type="EMBL" id="JBHTLY010000003">
    <property type="protein sequence ID" value="MFD1201915.1"/>
    <property type="molecule type" value="Genomic_DNA"/>
</dbReference>
<keyword evidence="11" id="KW-1185">Reference proteome</keyword>
<feature type="domain" description="Gram-positive pilin subunit D1 N-terminal" evidence="9">
    <location>
        <begin position="68"/>
        <end position="189"/>
    </location>
</feature>